<keyword evidence="4" id="KW-1185">Reference proteome</keyword>
<evidence type="ECO:0000313" key="2">
    <source>
        <dbReference type="EMBL" id="GAA0449887.1"/>
    </source>
</evidence>
<protein>
    <submittedName>
        <fullName evidence="3">GNAT family N-acetyltransferase</fullName>
    </submittedName>
</protein>
<sequence length="334" mass="38084">MSIEIRSATDDDLDKWNSYVERSPQSNPFHRRGSLAALAAHADADLHPLIGFKGQEPVGIFPIFAVERLGVPMAFSPPPDLLVPYLGPALLNMGKLKQRKRERRHQRFVDGCIEWVDEQLDPRYTHVRSDYRYTDLRPLEWNELAASLGHTYTVDLSIGADELLGRFSSDARSNVRDGLPANCTIEEGGERAIRRIVTQIYRRYEAQDKSYGVTPGFVLDLRERLPEGCLRAYVCRIDGRFAGGMITLEDEGTIHRWQGGAKHDAAIPVNDHVDWWIMRDAMDRDIDSYDLVGADSRRLNEYKAKFDPDLRTYHEAERAGPAMRLARAVYTNLR</sequence>
<dbReference type="AlphaFoldDB" id="A0AAV3SCR6"/>
<dbReference type="InterPro" id="IPR016181">
    <property type="entry name" value="Acyl_CoA_acyltransferase"/>
</dbReference>
<dbReference type="Gene3D" id="3.40.630.30">
    <property type="match status" value="1"/>
</dbReference>
<dbReference type="KEGG" id="hdo:MUK72_10295"/>
<dbReference type="SUPFAM" id="SSF55729">
    <property type="entry name" value="Acyl-CoA N-acyltransferases (Nat)"/>
    <property type="match status" value="1"/>
</dbReference>
<accession>A0AAV3SCR6</accession>
<dbReference type="Pfam" id="PF13480">
    <property type="entry name" value="Acetyltransf_6"/>
    <property type="match status" value="1"/>
</dbReference>
<dbReference type="Proteomes" id="UP001500962">
    <property type="component" value="Unassembled WGS sequence"/>
</dbReference>
<name>A0AAV3SCR6_HALDO</name>
<evidence type="ECO:0000313" key="4">
    <source>
        <dbReference type="Proteomes" id="UP000830542"/>
    </source>
</evidence>
<reference evidence="2" key="3">
    <citation type="submission" date="2023-12" db="EMBL/GenBank/DDBJ databases">
        <authorList>
            <person name="Sun Q."/>
            <person name="Inoue M."/>
        </authorList>
    </citation>
    <scope>NUCLEOTIDE SEQUENCE</scope>
    <source>
        <strain evidence="2">JCM 12289</strain>
    </source>
</reference>
<evidence type="ECO:0000313" key="5">
    <source>
        <dbReference type="Proteomes" id="UP001500962"/>
    </source>
</evidence>
<reference evidence="2" key="1">
    <citation type="journal article" date="2014" name="Int. J. Syst. Evol. Microbiol.">
        <title>Complete genome sequence of Corynebacterium casei LMG S-19264T (=DSM 44701T), isolated from a smear-ripened cheese.</title>
        <authorList>
            <consortium name="US DOE Joint Genome Institute (JGI-PGF)"/>
            <person name="Walter F."/>
            <person name="Albersmeier A."/>
            <person name="Kalinowski J."/>
            <person name="Ruckert C."/>
        </authorList>
    </citation>
    <scope>NUCLEOTIDE SEQUENCE</scope>
    <source>
        <strain evidence="2">JCM 12289</strain>
    </source>
</reference>
<dbReference type="InterPro" id="IPR038740">
    <property type="entry name" value="BioF2-like_GNAT_dom"/>
</dbReference>
<organism evidence="2 5">
    <name type="scientific">Halococcus dombrowskii</name>
    <dbReference type="NCBI Taxonomy" id="179637"/>
    <lineage>
        <taxon>Archaea</taxon>
        <taxon>Methanobacteriati</taxon>
        <taxon>Methanobacteriota</taxon>
        <taxon>Stenosarchaea group</taxon>
        <taxon>Halobacteria</taxon>
        <taxon>Halobacteriales</taxon>
        <taxon>Halococcaceae</taxon>
        <taxon>Halococcus</taxon>
    </lineage>
</organism>
<dbReference type="Proteomes" id="UP000830542">
    <property type="component" value="Chromosome"/>
</dbReference>
<proteinExistence type="predicted"/>
<dbReference type="GeneID" id="71762241"/>
<dbReference type="RefSeq" id="WP_244699867.1">
    <property type="nucleotide sequence ID" value="NZ_BAAADN010000002.1"/>
</dbReference>
<reference evidence="3" key="2">
    <citation type="submission" date="2022-04" db="EMBL/GenBank/DDBJ databases">
        <title>Sequencing and genomic assembly of Halococcus dombrowskii.</title>
        <authorList>
            <person name="Lim S.W."/>
            <person name="MacLea K.S."/>
        </authorList>
    </citation>
    <scope>NUCLEOTIDE SEQUENCE</scope>
    <source>
        <strain evidence="3">H4</strain>
    </source>
</reference>
<evidence type="ECO:0000259" key="1">
    <source>
        <dbReference type="Pfam" id="PF13480"/>
    </source>
</evidence>
<dbReference type="EMBL" id="BAAADN010000002">
    <property type="protein sequence ID" value="GAA0449887.1"/>
    <property type="molecule type" value="Genomic_DNA"/>
</dbReference>
<feature type="domain" description="BioF2-like acetyltransferase" evidence="1">
    <location>
        <begin position="189"/>
        <end position="303"/>
    </location>
</feature>
<dbReference type="EMBL" id="CP095005">
    <property type="protein sequence ID" value="UOO94356.1"/>
    <property type="molecule type" value="Genomic_DNA"/>
</dbReference>
<evidence type="ECO:0000313" key="3">
    <source>
        <dbReference type="EMBL" id="UOO94356.1"/>
    </source>
</evidence>
<gene>
    <name evidence="2" type="ORF">GCM10008985_01720</name>
    <name evidence="3" type="ORF">MUK72_10295</name>
</gene>